<evidence type="ECO:0000313" key="17">
    <source>
        <dbReference type="EMBL" id="WJZ98722.1"/>
    </source>
</evidence>
<evidence type="ECO:0000256" key="2">
    <source>
        <dbReference type="ARBA" id="ARBA00007427"/>
    </source>
</evidence>
<dbReference type="InterPro" id="IPR011011">
    <property type="entry name" value="Znf_FYVE_PHD"/>
</dbReference>
<evidence type="ECO:0000256" key="5">
    <source>
        <dbReference type="ARBA" id="ARBA00022833"/>
    </source>
</evidence>
<evidence type="ECO:0000259" key="15">
    <source>
        <dbReference type="PROSITE" id="PS50016"/>
    </source>
</evidence>
<keyword evidence="8 11" id="KW-0371">Homeobox</keyword>
<dbReference type="InterPro" id="IPR009057">
    <property type="entry name" value="Homeodomain-like_sf"/>
</dbReference>
<dbReference type="PROSITE" id="PS50071">
    <property type="entry name" value="HOMEOBOX_2"/>
    <property type="match status" value="1"/>
</dbReference>
<dbReference type="SUPFAM" id="SSF46689">
    <property type="entry name" value="Homeodomain-like"/>
    <property type="match status" value="1"/>
</dbReference>
<feature type="compositionally biased region" description="Basic and acidic residues" evidence="14">
    <location>
        <begin position="90"/>
        <end position="109"/>
    </location>
</feature>
<evidence type="ECO:0000256" key="12">
    <source>
        <dbReference type="PROSITE-ProRule" id="PRU00146"/>
    </source>
</evidence>
<reference evidence="17 18" key="1">
    <citation type="journal article" date="2023" name="Hortic Res">
        <title>The complete reference genome for grapevine (Vitis vinifera L.) genetics and breeding.</title>
        <authorList>
            <person name="Shi X."/>
            <person name="Cao S."/>
            <person name="Wang X."/>
            <person name="Huang S."/>
            <person name="Wang Y."/>
            <person name="Liu Z."/>
            <person name="Liu W."/>
            <person name="Leng X."/>
            <person name="Peng Y."/>
            <person name="Wang N."/>
            <person name="Wang Y."/>
            <person name="Ma Z."/>
            <person name="Xu X."/>
            <person name="Zhang F."/>
            <person name="Xue H."/>
            <person name="Zhong H."/>
            <person name="Wang Y."/>
            <person name="Zhang K."/>
            <person name="Velt A."/>
            <person name="Avia K."/>
            <person name="Holtgrawe D."/>
            <person name="Grimplet J."/>
            <person name="Matus J.T."/>
            <person name="Ware D."/>
            <person name="Wu X."/>
            <person name="Wang H."/>
            <person name="Liu C."/>
            <person name="Fang Y."/>
            <person name="Rustenholz C."/>
            <person name="Cheng Z."/>
            <person name="Xiao H."/>
            <person name="Zhou Y."/>
        </authorList>
    </citation>
    <scope>NUCLEOTIDE SEQUENCE [LARGE SCALE GENOMIC DNA]</scope>
    <source>
        <strain evidence="18">cv. Pinot noir / PN40024</strain>
        <tissue evidence="17">Leaf</tissue>
    </source>
</reference>
<dbReference type="CDD" id="cd15504">
    <property type="entry name" value="PHD_PRHA_like"/>
    <property type="match status" value="1"/>
</dbReference>
<gene>
    <name evidence="17" type="ORF">VitviT2T_017231</name>
</gene>
<comment type="similarity">
    <text evidence="2">Belongs to the PHD-associated homeobox family.</text>
</comment>
<feature type="region of interest" description="Disordered" evidence="14">
    <location>
        <begin position="1"/>
        <end position="149"/>
    </location>
</feature>
<evidence type="ECO:0000256" key="8">
    <source>
        <dbReference type="ARBA" id="ARBA00023155"/>
    </source>
</evidence>
<dbReference type="PANTHER" id="PTHR12628:SF10">
    <property type="entry name" value="HOMEOBOX DOMAIN-CONTAINING PROTEIN"/>
    <property type="match status" value="1"/>
</dbReference>
<dbReference type="InterPro" id="IPR045876">
    <property type="entry name" value="PRHA-like_PHD-finger"/>
</dbReference>
<evidence type="ECO:0000256" key="4">
    <source>
        <dbReference type="ARBA" id="ARBA00022771"/>
    </source>
</evidence>
<keyword evidence="3" id="KW-0479">Metal-binding</keyword>
<keyword evidence="4 12" id="KW-0863">Zinc-finger</keyword>
<feature type="domain" description="Homeobox" evidence="16">
    <location>
        <begin position="489"/>
        <end position="549"/>
    </location>
</feature>
<dbReference type="PROSITE" id="PS01359">
    <property type="entry name" value="ZF_PHD_1"/>
    <property type="match status" value="1"/>
</dbReference>
<dbReference type="InterPro" id="IPR019787">
    <property type="entry name" value="Znf_PHD-finger"/>
</dbReference>
<dbReference type="Pfam" id="PF00628">
    <property type="entry name" value="PHD"/>
    <property type="match status" value="1"/>
</dbReference>
<sequence>MRGTGKKAGHQESGKSCFPKRNIGPKLNAALQIKNGSKISQTRKCKPKSKSHAKTIGAILSKRTTTGSPSKGSRSGSTTRKLIHKKTLHKAIDTESSKKESSSKLKGEKPPQISTNKNGETVDKNVKPQKLKKRGKRKRRKDNSELDEASRLQRRTRYLLIKMKLEQNLIDAYSGEGWKGHSREKIRPEKELQRATKQILKCKLGIRDAIRQLESLSSIGCIEDTAIASDGSVYHEHIICAKCKLREAFPDNDIILCDGTCNCAFHQKCLDPPLETENIPPGDQGWFCKFCECKMEILEAMNAHLGTRFSVDSTWQDIFKEEAALPDGGSALPYPEEDWPSDDSQDHDYDPERNENSCSISTAGTEGNASDDTNSSLSLSWSFEDEILSGSKRSGIISADSDETSDCEIISGRRQRRAVDYRKLYDEMFGKDAHANEQVSEDEDWGPANKRRREKESDAASTLITLYEGEKKLPNVETMEAKQKISSDPQTKRPFSRIPLDAVEKLRQAFGENELPSRDVRENLAKQLGLDYEKVNKWFKNARYIALKTRKAERAKQLQTSPRISKESRSEIVKDKTVDLVASRDNSSASLVRALKNLKKVRRRKNPKPIITSPVKKKHHRRALLESPTNDKVTMEFDDDVSLKKQLKLLKEKSKRDKQRVDFKEGTGVQDAEKEMERLCQIKDKIEKLKQVILRLQCDKTNQWQDQSVIYVPVAELREKGRFCITS</sequence>
<keyword evidence="10 11" id="KW-0539">Nucleus</keyword>
<dbReference type="SUPFAM" id="SSF57903">
    <property type="entry name" value="FYVE/PHD zinc finger"/>
    <property type="match status" value="1"/>
</dbReference>
<evidence type="ECO:0008006" key="19">
    <source>
        <dbReference type="Google" id="ProtNLM"/>
    </source>
</evidence>
<evidence type="ECO:0000256" key="1">
    <source>
        <dbReference type="ARBA" id="ARBA00004123"/>
    </source>
</evidence>
<organism evidence="17 18">
    <name type="scientific">Vitis vinifera</name>
    <name type="common">Grape</name>
    <dbReference type="NCBI Taxonomy" id="29760"/>
    <lineage>
        <taxon>Eukaryota</taxon>
        <taxon>Viridiplantae</taxon>
        <taxon>Streptophyta</taxon>
        <taxon>Embryophyta</taxon>
        <taxon>Tracheophyta</taxon>
        <taxon>Spermatophyta</taxon>
        <taxon>Magnoliopsida</taxon>
        <taxon>eudicotyledons</taxon>
        <taxon>Gunneridae</taxon>
        <taxon>Pentapetalae</taxon>
        <taxon>rosids</taxon>
        <taxon>Vitales</taxon>
        <taxon>Vitaceae</taxon>
        <taxon>Viteae</taxon>
        <taxon>Vitis</taxon>
    </lineage>
</organism>
<proteinExistence type="inferred from homology"/>
<evidence type="ECO:0000256" key="10">
    <source>
        <dbReference type="ARBA" id="ARBA00023242"/>
    </source>
</evidence>
<feature type="DNA-binding region" description="Homeobox" evidence="11">
    <location>
        <begin position="491"/>
        <end position="550"/>
    </location>
</feature>
<feature type="compositionally biased region" description="Polar residues" evidence="14">
    <location>
        <begin position="62"/>
        <end position="80"/>
    </location>
</feature>
<dbReference type="Gene3D" id="1.10.10.60">
    <property type="entry name" value="Homeodomain-like"/>
    <property type="match status" value="1"/>
</dbReference>
<dbReference type="Pfam" id="PF00046">
    <property type="entry name" value="Homeodomain"/>
    <property type="match status" value="1"/>
</dbReference>
<feature type="compositionally biased region" description="Polar residues" evidence="14">
    <location>
        <begin position="356"/>
        <end position="376"/>
    </location>
</feature>
<name>A0ABY9CVS0_VITVI</name>
<keyword evidence="6" id="KW-0805">Transcription regulation</keyword>
<evidence type="ECO:0000256" key="7">
    <source>
        <dbReference type="ARBA" id="ARBA00023125"/>
    </source>
</evidence>
<protein>
    <recommendedName>
        <fullName evidence="19">Pathogenesis-related homeodomain protein</fullName>
    </recommendedName>
</protein>
<dbReference type="InterPro" id="IPR019786">
    <property type="entry name" value="Zinc_finger_PHD-type_CS"/>
</dbReference>
<dbReference type="PROSITE" id="PS50016">
    <property type="entry name" value="ZF_PHD_2"/>
    <property type="match status" value="1"/>
</dbReference>
<keyword evidence="5" id="KW-0862">Zinc</keyword>
<dbReference type="PANTHER" id="PTHR12628">
    <property type="entry name" value="POLYCOMB-LIKE TRANSCRIPTION FACTOR"/>
    <property type="match status" value="1"/>
</dbReference>
<evidence type="ECO:0000256" key="11">
    <source>
        <dbReference type="PROSITE-ProRule" id="PRU00108"/>
    </source>
</evidence>
<dbReference type="SMART" id="SM00249">
    <property type="entry name" value="PHD"/>
    <property type="match status" value="1"/>
</dbReference>
<dbReference type="InterPro" id="IPR001356">
    <property type="entry name" value="HD"/>
</dbReference>
<feature type="domain" description="PHD-type" evidence="15">
    <location>
        <begin position="237"/>
        <end position="294"/>
    </location>
</feature>
<dbReference type="SMART" id="SM00389">
    <property type="entry name" value="HOX"/>
    <property type="match status" value="1"/>
</dbReference>
<dbReference type="CDD" id="cd00086">
    <property type="entry name" value="homeodomain"/>
    <property type="match status" value="1"/>
</dbReference>
<keyword evidence="18" id="KW-1185">Reference proteome</keyword>
<evidence type="ECO:0000313" key="18">
    <source>
        <dbReference type="Proteomes" id="UP001227230"/>
    </source>
</evidence>
<evidence type="ECO:0000256" key="9">
    <source>
        <dbReference type="ARBA" id="ARBA00023163"/>
    </source>
</evidence>
<dbReference type="EMBL" id="CP126658">
    <property type="protein sequence ID" value="WJZ98722.1"/>
    <property type="molecule type" value="Genomic_DNA"/>
</dbReference>
<feature type="region of interest" description="Disordered" evidence="14">
    <location>
        <begin position="326"/>
        <end position="376"/>
    </location>
</feature>
<keyword evidence="7 11" id="KW-0238">DNA-binding</keyword>
<feature type="compositionally biased region" description="Basic residues" evidence="14">
    <location>
        <begin position="127"/>
        <end position="141"/>
    </location>
</feature>
<feature type="compositionally biased region" description="Basic and acidic residues" evidence="14">
    <location>
        <begin position="344"/>
        <end position="355"/>
    </location>
</feature>
<evidence type="ECO:0000256" key="14">
    <source>
        <dbReference type="SAM" id="MobiDB-lite"/>
    </source>
</evidence>
<dbReference type="Proteomes" id="UP001227230">
    <property type="component" value="Chromosome 11"/>
</dbReference>
<dbReference type="Gene3D" id="3.30.40.10">
    <property type="entry name" value="Zinc/RING finger domain, C3HC4 (zinc finger)"/>
    <property type="match status" value="1"/>
</dbReference>
<dbReference type="InterPro" id="IPR013083">
    <property type="entry name" value="Znf_RING/FYVE/PHD"/>
</dbReference>
<evidence type="ECO:0000256" key="3">
    <source>
        <dbReference type="ARBA" id="ARBA00022723"/>
    </source>
</evidence>
<evidence type="ECO:0000256" key="13">
    <source>
        <dbReference type="RuleBase" id="RU000682"/>
    </source>
</evidence>
<evidence type="ECO:0000259" key="16">
    <source>
        <dbReference type="PROSITE" id="PS50071"/>
    </source>
</evidence>
<feature type="compositionally biased region" description="Basic residues" evidence="14">
    <location>
        <begin position="41"/>
        <end position="53"/>
    </location>
</feature>
<comment type="subcellular location">
    <subcellularLocation>
        <location evidence="1 11 13">Nucleus</location>
    </subcellularLocation>
</comment>
<dbReference type="InterPro" id="IPR001965">
    <property type="entry name" value="Znf_PHD"/>
</dbReference>
<accession>A0ABY9CVS0</accession>
<feature type="region of interest" description="Disordered" evidence="14">
    <location>
        <begin position="434"/>
        <end position="458"/>
    </location>
</feature>
<keyword evidence="9" id="KW-0804">Transcription</keyword>
<evidence type="ECO:0000256" key="6">
    <source>
        <dbReference type="ARBA" id="ARBA00023015"/>
    </source>
</evidence>